<protein>
    <submittedName>
        <fullName evidence="1">Uncharacterized protein</fullName>
    </submittedName>
</protein>
<keyword evidence="2" id="KW-1185">Reference proteome</keyword>
<proteinExistence type="predicted"/>
<evidence type="ECO:0000313" key="1">
    <source>
        <dbReference type="EMBL" id="KAJ1153037.1"/>
    </source>
</evidence>
<organism evidence="1 2">
    <name type="scientific">Pleurodeles waltl</name>
    <name type="common">Iberian ribbed newt</name>
    <dbReference type="NCBI Taxonomy" id="8319"/>
    <lineage>
        <taxon>Eukaryota</taxon>
        <taxon>Metazoa</taxon>
        <taxon>Chordata</taxon>
        <taxon>Craniata</taxon>
        <taxon>Vertebrata</taxon>
        <taxon>Euteleostomi</taxon>
        <taxon>Amphibia</taxon>
        <taxon>Batrachia</taxon>
        <taxon>Caudata</taxon>
        <taxon>Salamandroidea</taxon>
        <taxon>Salamandridae</taxon>
        <taxon>Pleurodelinae</taxon>
        <taxon>Pleurodeles</taxon>
    </lineage>
</organism>
<dbReference type="EMBL" id="JANPWB010000009">
    <property type="protein sequence ID" value="KAJ1153037.1"/>
    <property type="molecule type" value="Genomic_DNA"/>
</dbReference>
<name>A0AAV7RMS5_PLEWA</name>
<gene>
    <name evidence="1" type="ORF">NDU88_005804</name>
</gene>
<dbReference type="Proteomes" id="UP001066276">
    <property type="component" value="Chromosome 5"/>
</dbReference>
<evidence type="ECO:0000313" key="2">
    <source>
        <dbReference type="Proteomes" id="UP001066276"/>
    </source>
</evidence>
<accession>A0AAV7RMS5</accession>
<comment type="caution">
    <text evidence="1">The sequence shown here is derived from an EMBL/GenBank/DDBJ whole genome shotgun (WGS) entry which is preliminary data.</text>
</comment>
<reference evidence="1" key="1">
    <citation type="journal article" date="2022" name="bioRxiv">
        <title>Sequencing and chromosome-scale assembly of the giantPleurodeles waltlgenome.</title>
        <authorList>
            <person name="Brown T."/>
            <person name="Elewa A."/>
            <person name="Iarovenko S."/>
            <person name="Subramanian E."/>
            <person name="Araus A.J."/>
            <person name="Petzold A."/>
            <person name="Susuki M."/>
            <person name="Suzuki K.-i.T."/>
            <person name="Hayashi T."/>
            <person name="Toyoda A."/>
            <person name="Oliveira C."/>
            <person name="Osipova E."/>
            <person name="Leigh N.D."/>
            <person name="Simon A."/>
            <person name="Yun M.H."/>
        </authorList>
    </citation>
    <scope>NUCLEOTIDE SEQUENCE</scope>
    <source>
        <strain evidence="1">20211129_DDA</strain>
        <tissue evidence="1">Liver</tissue>
    </source>
</reference>
<dbReference type="AlphaFoldDB" id="A0AAV7RMS5"/>
<sequence length="162" mass="17138">MRGASPPRQVLWEYYNWTGAICSVSGSGSALRDASGCSTGLSGDESPCGPLGVPPLSRACLRAAPGPGVDFEPAAGYRDHHRRDPCRVSQDQAEPYPLFNGADLRRRVEQRSTNCAGPQHTKLWTATHLLHTEEGLETGAGYRLGACGARVELATGGTGSTE</sequence>